<gene>
    <name evidence="2" type="primary">RvY_02876</name>
    <name evidence="2" type="synonym">RvY_02876.1</name>
    <name evidence="2" type="ORF">RvY_02876-1</name>
</gene>
<protein>
    <recommendedName>
        <fullName evidence="4">SGNH domain-containing protein</fullName>
    </recommendedName>
</protein>
<dbReference type="SUPFAM" id="SSF52266">
    <property type="entry name" value="SGNH hydrolase"/>
    <property type="match status" value="1"/>
</dbReference>
<evidence type="ECO:0000256" key="1">
    <source>
        <dbReference type="SAM" id="Phobius"/>
    </source>
</evidence>
<dbReference type="AlphaFoldDB" id="A0A1D1UL71"/>
<reference evidence="2 3" key="1">
    <citation type="journal article" date="2016" name="Nat. Commun.">
        <title>Extremotolerant tardigrade genome and improved radiotolerance of human cultured cells by tardigrade-unique protein.</title>
        <authorList>
            <person name="Hashimoto T."/>
            <person name="Horikawa D.D."/>
            <person name="Saito Y."/>
            <person name="Kuwahara H."/>
            <person name="Kozuka-Hata H."/>
            <person name="Shin-I T."/>
            <person name="Minakuchi Y."/>
            <person name="Ohishi K."/>
            <person name="Motoyama A."/>
            <person name="Aizu T."/>
            <person name="Enomoto A."/>
            <person name="Kondo K."/>
            <person name="Tanaka S."/>
            <person name="Hara Y."/>
            <person name="Koshikawa S."/>
            <person name="Sagara H."/>
            <person name="Miura T."/>
            <person name="Yokobori S."/>
            <person name="Miyagawa K."/>
            <person name="Suzuki Y."/>
            <person name="Kubo T."/>
            <person name="Oyama M."/>
            <person name="Kohara Y."/>
            <person name="Fujiyama A."/>
            <person name="Arakawa K."/>
            <person name="Katayama T."/>
            <person name="Toyoda A."/>
            <person name="Kunieda T."/>
        </authorList>
    </citation>
    <scope>NUCLEOTIDE SEQUENCE [LARGE SCALE GENOMIC DNA]</scope>
    <source>
        <strain evidence="2 3">YOKOZUNA-1</strain>
    </source>
</reference>
<feature type="transmembrane region" description="Helical" evidence="1">
    <location>
        <begin position="9"/>
        <end position="28"/>
    </location>
</feature>
<evidence type="ECO:0000313" key="2">
    <source>
        <dbReference type="EMBL" id="GAU90466.1"/>
    </source>
</evidence>
<dbReference type="Proteomes" id="UP000186922">
    <property type="component" value="Unassembled WGS sequence"/>
</dbReference>
<accession>A0A1D1UL71</accession>
<keyword evidence="1" id="KW-1133">Transmembrane helix</keyword>
<evidence type="ECO:0000313" key="3">
    <source>
        <dbReference type="Proteomes" id="UP000186922"/>
    </source>
</evidence>
<keyword evidence="1" id="KW-0812">Transmembrane</keyword>
<organism evidence="2 3">
    <name type="scientific">Ramazzottius varieornatus</name>
    <name type="common">Water bear</name>
    <name type="synonym">Tardigrade</name>
    <dbReference type="NCBI Taxonomy" id="947166"/>
    <lineage>
        <taxon>Eukaryota</taxon>
        <taxon>Metazoa</taxon>
        <taxon>Ecdysozoa</taxon>
        <taxon>Tardigrada</taxon>
        <taxon>Eutardigrada</taxon>
        <taxon>Parachela</taxon>
        <taxon>Hypsibioidea</taxon>
        <taxon>Ramazzottiidae</taxon>
        <taxon>Ramazzottius</taxon>
    </lineage>
</organism>
<keyword evidence="1" id="KW-0472">Membrane</keyword>
<dbReference type="OrthoDB" id="1932925at2759"/>
<dbReference type="EMBL" id="BDGG01000001">
    <property type="protein sequence ID" value="GAU90466.1"/>
    <property type="molecule type" value="Genomic_DNA"/>
</dbReference>
<comment type="caution">
    <text evidence="2">The sequence shown here is derived from an EMBL/GenBank/DDBJ whole genome shotgun (WGS) entry which is preliminary data.</text>
</comment>
<name>A0A1D1UL71_RAMVA</name>
<proteinExistence type="predicted"/>
<keyword evidence="3" id="KW-1185">Reference proteome</keyword>
<sequence>MTLIPCVQGGYFGTFVAATGIICLLIYWKQECGTTTYIPGLRYTSINDSRDETNDLGSRYQRTDQCSSHISGCNAMLKFGLQYPNETWRPIDCQMHNYNYEEFSKYAKAMLNGTCPRRLSILLIGDSRIRQLQIAIHRHVVNESYVNEWPATNFCDRPDANSLVWPNELLQACEFRRTFEQHNFVLERWWVPYNDYKTLHPRLSGLLSRNTSEIPAVIVLSAGVWFIRGCNLKQVPFGDCMLYFQRNLTLLVPVLESLSSRSAVLWAVQHPITWKPESDHMNEKQGIFNDVSRQCLRGTSVHIWESYYQIHHMMAEKTDGLHFGPKGIKLMMQMLFNFVFHKAAVSDAAACCTAN</sequence>
<evidence type="ECO:0008006" key="4">
    <source>
        <dbReference type="Google" id="ProtNLM"/>
    </source>
</evidence>